<feature type="domain" description="TonB-dependent receptor plug" evidence="12">
    <location>
        <begin position="115"/>
        <end position="233"/>
    </location>
</feature>
<gene>
    <name evidence="13" type="ORF">EPL05_11865</name>
</gene>
<protein>
    <submittedName>
        <fullName evidence="13">TonB-dependent receptor</fullName>
    </submittedName>
</protein>
<evidence type="ECO:0000256" key="4">
    <source>
        <dbReference type="ARBA" id="ARBA00022692"/>
    </source>
</evidence>
<dbReference type="InterPro" id="IPR012910">
    <property type="entry name" value="Plug_dom"/>
</dbReference>
<proteinExistence type="inferred from homology"/>
<dbReference type="Gene3D" id="2.170.130.10">
    <property type="entry name" value="TonB-dependent receptor, plug domain"/>
    <property type="match status" value="1"/>
</dbReference>
<evidence type="ECO:0000259" key="11">
    <source>
        <dbReference type="Pfam" id="PF00593"/>
    </source>
</evidence>
<dbReference type="Proteomes" id="UP000286701">
    <property type="component" value="Unassembled WGS sequence"/>
</dbReference>
<dbReference type="Pfam" id="PF07715">
    <property type="entry name" value="Plug"/>
    <property type="match status" value="1"/>
</dbReference>
<dbReference type="InterPro" id="IPR000531">
    <property type="entry name" value="Beta-barrel_TonB"/>
</dbReference>
<dbReference type="GO" id="GO:0009279">
    <property type="term" value="C:cell outer membrane"/>
    <property type="evidence" value="ECO:0007669"/>
    <property type="project" value="UniProtKB-SubCell"/>
</dbReference>
<evidence type="ECO:0000313" key="14">
    <source>
        <dbReference type="Proteomes" id="UP000286701"/>
    </source>
</evidence>
<dbReference type="AlphaFoldDB" id="A0A3S3VG01"/>
<keyword evidence="5 9" id="KW-0798">TonB box</keyword>
<name>A0A3S3VG01_9SPHI</name>
<dbReference type="NCBIfam" id="TIGR04056">
    <property type="entry name" value="OMP_RagA_SusC"/>
    <property type="match status" value="1"/>
</dbReference>
<reference evidence="13 14" key="1">
    <citation type="submission" date="2019-01" db="EMBL/GenBank/DDBJ databases">
        <title>Mucilaginibacter antarcticum sp. nov., isolated from antarctic soil.</title>
        <authorList>
            <person name="Yan Y.-Q."/>
            <person name="Du Z.-J."/>
        </authorList>
    </citation>
    <scope>NUCLEOTIDE SEQUENCE [LARGE SCALE GENOMIC DNA]</scope>
    <source>
        <strain evidence="13 14">F01003</strain>
    </source>
</reference>
<comment type="caution">
    <text evidence="13">The sequence shown here is derived from an EMBL/GenBank/DDBJ whole genome shotgun (WGS) entry which is preliminary data.</text>
</comment>
<dbReference type="PROSITE" id="PS52016">
    <property type="entry name" value="TONB_DEPENDENT_REC_3"/>
    <property type="match status" value="1"/>
</dbReference>
<evidence type="ECO:0000256" key="10">
    <source>
        <dbReference type="SAM" id="SignalP"/>
    </source>
</evidence>
<keyword evidence="3 8" id="KW-1134">Transmembrane beta strand</keyword>
<accession>A0A3S3VG01</accession>
<evidence type="ECO:0000256" key="5">
    <source>
        <dbReference type="ARBA" id="ARBA00023077"/>
    </source>
</evidence>
<dbReference type="Pfam" id="PF13715">
    <property type="entry name" value="CarbopepD_reg_2"/>
    <property type="match status" value="1"/>
</dbReference>
<dbReference type="Pfam" id="PF00593">
    <property type="entry name" value="TonB_dep_Rec_b-barrel"/>
    <property type="match status" value="1"/>
</dbReference>
<organism evidence="13 14">
    <name type="scientific">Mucilaginibacter gilvus</name>
    <dbReference type="NCBI Taxonomy" id="2305909"/>
    <lineage>
        <taxon>Bacteria</taxon>
        <taxon>Pseudomonadati</taxon>
        <taxon>Bacteroidota</taxon>
        <taxon>Sphingobacteriia</taxon>
        <taxon>Sphingobacteriales</taxon>
        <taxon>Sphingobacteriaceae</taxon>
        <taxon>Mucilaginibacter</taxon>
    </lineage>
</organism>
<evidence type="ECO:0000259" key="12">
    <source>
        <dbReference type="Pfam" id="PF07715"/>
    </source>
</evidence>
<dbReference type="InterPro" id="IPR036942">
    <property type="entry name" value="Beta-barrel_TonB_sf"/>
</dbReference>
<dbReference type="NCBIfam" id="TIGR04057">
    <property type="entry name" value="SusC_RagA_signa"/>
    <property type="match status" value="1"/>
</dbReference>
<keyword evidence="4 8" id="KW-0812">Transmembrane</keyword>
<evidence type="ECO:0000256" key="1">
    <source>
        <dbReference type="ARBA" id="ARBA00004571"/>
    </source>
</evidence>
<dbReference type="InterPro" id="IPR008969">
    <property type="entry name" value="CarboxyPept-like_regulatory"/>
</dbReference>
<dbReference type="SUPFAM" id="SSF56935">
    <property type="entry name" value="Porins"/>
    <property type="match status" value="1"/>
</dbReference>
<keyword evidence="2 8" id="KW-0813">Transport</keyword>
<evidence type="ECO:0000256" key="8">
    <source>
        <dbReference type="PROSITE-ProRule" id="PRU01360"/>
    </source>
</evidence>
<dbReference type="OrthoDB" id="9768177at2"/>
<evidence type="ECO:0000256" key="2">
    <source>
        <dbReference type="ARBA" id="ARBA00022448"/>
    </source>
</evidence>
<comment type="subcellular location">
    <subcellularLocation>
        <location evidence="1 8">Cell outer membrane</location>
        <topology evidence="1 8">Multi-pass membrane protein</topology>
    </subcellularLocation>
</comment>
<dbReference type="SUPFAM" id="SSF49464">
    <property type="entry name" value="Carboxypeptidase regulatory domain-like"/>
    <property type="match status" value="1"/>
</dbReference>
<keyword evidence="13" id="KW-0675">Receptor</keyword>
<sequence>MKKILLSFLLLFTSITFAFSQNSVVTGKVTDQKDGSALPGVTVTVKGFPTIGTQTDINGNYKITLPTGAKALMFNYIGYTPLEVAISGSVMNAQITADAKQLTEVVVVGYGTQSRRSLTGSISKIKGGDIENLPVPSLESAIQGKSPGVYIQAQNGKLGQGIQVRIRGASSVSAGNQPLYVVDGLPITVDDFSSNGASTNPLVDLNQNDIESIEILKDASAAAIYGSRASNGVVLVTTKKGKAGDTKITYNQYYGFSKPTKEREFLNSEQYVTLLREAGAAGGYSTTSVEARLKRYAAGSDNYKTYDVNTDWQKAITQKAPVQNYNLVLSGGSDKTKFYISGTYNNQKGFLIGNAINQYSLRTNVSNQATKWLEVGANLSVSRTKNYRLSNDDQFSTPEQIVALSPITPLIDPRTGLTSGALDLDPNAKGAPNSNFPVYYNPLLNAQNSYFNTIDFRNLGNVFAQVKFTSALSFRSEVGVDILNSSEDSYAGALTARNSGTGNGLGFNSSVTSTNFNTNNFLQYIQAFGKSTINAVGGMTFQRQQNDLNSISGDQFPSDAYKKLISSADITNASSASTAYSLLSYFARLNYNFSEKYLVSLSGRIDGSSRFGVNNRYGFFPAGSVGWVISQEDFMKQQSLVSELKLRASYGITGNSEIGNFPSRGLFTAFGYAGVAGARPTQLPNPDLKWETTAQTDIGLDFGFFNNRLSGQVDVYLKKTKDLLLNVQVPATSGYTTITQNLGKLQNKGLEIQLDSKNIVGKGVTWTTSVNFSINRNKITDLKGQIITGGGDAVNRAVEGQPLGVFYTVEFAGADPANGDALYYKNTDLGDGKRDRATTNDYNAATPVVVGNPNPKFIAGLTNTVTYKGFDFSFLLQQVNGDDIYNGGGQYMSVGFNNGADNQTIDQLNAWKSPGDITQVPQARLFGGNGVSASSRFLSDGSYVRLKNIALGYTFPKSIVSKLKLRSLRIYAQATNLKTWTKYTGWDPELNSDAFSGNITQNYDFYAAPQAKTITFGLNVGF</sequence>
<keyword evidence="14" id="KW-1185">Reference proteome</keyword>
<evidence type="ECO:0000256" key="3">
    <source>
        <dbReference type="ARBA" id="ARBA00022452"/>
    </source>
</evidence>
<keyword evidence="10" id="KW-0732">Signal</keyword>
<feature type="domain" description="TonB-dependent receptor-like beta-barrel" evidence="11">
    <location>
        <begin position="432"/>
        <end position="977"/>
    </location>
</feature>
<dbReference type="InterPro" id="IPR023997">
    <property type="entry name" value="TonB-dep_OMP_SusC/RagA_CS"/>
</dbReference>
<keyword evidence="6 8" id="KW-0472">Membrane</keyword>
<dbReference type="Gene3D" id="2.40.170.20">
    <property type="entry name" value="TonB-dependent receptor, beta-barrel domain"/>
    <property type="match status" value="1"/>
</dbReference>
<dbReference type="InterPro" id="IPR039426">
    <property type="entry name" value="TonB-dep_rcpt-like"/>
</dbReference>
<evidence type="ECO:0000313" key="13">
    <source>
        <dbReference type="EMBL" id="RWY52591.1"/>
    </source>
</evidence>
<feature type="chain" id="PRO_5018760183" evidence="10">
    <location>
        <begin position="19"/>
        <end position="1022"/>
    </location>
</feature>
<dbReference type="InterPro" id="IPR023996">
    <property type="entry name" value="TonB-dep_OMP_SusC/RagA"/>
</dbReference>
<evidence type="ECO:0000256" key="7">
    <source>
        <dbReference type="ARBA" id="ARBA00023237"/>
    </source>
</evidence>
<evidence type="ECO:0000256" key="9">
    <source>
        <dbReference type="RuleBase" id="RU003357"/>
    </source>
</evidence>
<evidence type="ECO:0000256" key="6">
    <source>
        <dbReference type="ARBA" id="ARBA00023136"/>
    </source>
</evidence>
<dbReference type="InterPro" id="IPR037066">
    <property type="entry name" value="Plug_dom_sf"/>
</dbReference>
<dbReference type="EMBL" id="SBIW01000004">
    <property type="protein sequence ID" value="RWY52591.1"/>
    <property type="molecule type" value="Genomic_DNA"/>
</dbReference>
<keyword evidence="7 8" id="KW-0998">Cell outer membrane</keyword>
<feature type="signal peptide" evidence="10">
    <location>
        <begin position="1"/>
        <end position="18"/>
    </location>
</feature>
<dbReference type="RefSeq" id="WP_128534178.1">
    <property type="nucleotide sequence ID" value="NZ_SBIW01000004.1"/>
</dbReference>
<comment type="similarity">
    <text evidence="8 9">Belongs to the TonB-dependent receptor family.</text>
</comment>
<dbReference type="Gene3D" id="2.60.40.1120">
    <property type="entry name" value="Carboxypeptidase-like, regulatory domain"/>
    <property type="match status" value="1"/>
</dbReference>